<keyword evidence="2" id="KW-1185">Reference proteome</keyword>
<name>A0ACC6Q001_9ACTN</name>
<organism evidence="1 2">
    <name type="scientific">Streptomyces achmelvichensis</name>
    <dbReference type="NCBI Taxonomy" id="3134111"/>
    <lineage>
        <taxon>Bacteria</taxon>
        <taxon>Bacillati</taxon>
        <taxon>Actinomycetota</taxon>
        <taxon>Actinomycetes</taxon>
        <taxon>Kitasatosporales</taxon>
        <taxon>Streptomycetaceae</taxon>
        <taxon>Streptomyces</taxon>
    </lineage>
</organism>
<dbReference type="Proteomes" id="UP001377168">
    <property type="component" value="Unassembled WGS sequence"/>
</dbReference>
<gene>
    <name evidence="1" type="ORF">WKI67_27110</name>
</gene>
<comment type="caution">
    <text evidence="1">The sequence shown here is derived from an EMBL/GenBank/DDBJ whole genome shotgun (WGS) entry which is preliminary data.</text>
</comment>
<accession>A0ACC6Q001</accession>
<evidence type="ECO:0000313" key="1">
    <source>
        <dbReference type="EMBL" id="MEJ8637038.1"/>
    </source>
</evidence>
<evidence type="ECO:0000313" key="2">
    <source>
        <dbReference type="Proteomes" id="UP001377168"/>
    </source>
</evidence>
<proteinExistence type="predicted"/>
<protein>
    <submittedName>
        <fullName evidence="1">BtrH N-terminal domain-containing protein</fullName>
    </submittedName>
</protein>
<reference evidence="1" key="1">
    <citation type="submission" date="2024-03" db="EMBL/GenBank/DDBJ databases">
        <title>Novel Streptomyces species of biotechnological and ecological value are a feature of Machair soil.</title>
        <authorList>
            <person name="Prole J.R."/>
            <person name="Goodfellow M."/>
            <person name="Allenby N."/>
            <person name="Ward A.C."/>
        </authorList>
    </citation>
    <scope>NUCLEOTIDE SEQUENCE</scope>
    <source>
        <strain evidence="1">MS2.AVA.5</strain>
    </source>
</reference>
<sequence>MSADARSAGRPRGAMLEGFRPVPGVHCETTMLNNMLRYAGLDVSEALIFGLGRGIDAQFFPPPPHTGIPPMLTGRVEPGRIAADACAAMGLTLVTTQDADDAGAHARAVAALSAGSVVGVTVDIFHLDYFASHAHFSAHCIALHGLDDSTAYVADTSQQGGAQQLPLESFTRARASDEGFMPSPRLHWHLDDSPGPLPGGAAALAPQMWPAILGAAGHYLDRGRGDDRGILALRRAAEELPGWQQLSRSDVVIPEIARFWRFAGTGGTNFRGLYGEFLAEAQAMTGDAELLPSLTRFEAVVSAWTGLIDHLTGYPEASSRTAHLKDASARLHSIADAEEAAFGELAELARDRVGAERVT</sequence>
<dbReference type="EMBL" id="JBBKAJ010000022">
    <property type="protein sequence ID" value="MEJ8637038.1"/>
    <property type="molecule type" value="Genomic_DNA"/>
</dbReference>